<protein>
    <recommendedName>
        <fullName evidence="3">Serpin domain-containing protein</fullName>
    </recommendedName>
</protein>
<evidence type="ECO:0000313" key="2">
    <source>
        <dbReference type="Proteomes" id="UP000253410"/>
    </source>
</evidence>
<dbReference type="AlphaFoldDB" id="A0A365XXH0"/>
<comment type="caution">
    <text evidence="1">The sequence shown here is derived from an EMBL/GenBank/DDBJ whole genome shotgun (WGS) entry which is preliminary data.</text>
</comment>
<evidence type="ECO:0008006" key="3">
    <source>
        <dbReference type="Google" id="ProtNLM"/>
    </source>
</evidence>
<gene>
    <name evidence="1" type="ORF">DF182_00195</name>
</gene>
<reference evidence="1 2" key="1">
    <citation type="submission" date="2018-05" db="EMBL/GenBank/DDBJ databases">
        <title>Chitinophaga sp. K3CV102501T nov., isolated from isolated from a monsoon evergreen broad-leaved forest soil.</title>
        <authorList>
            <person name="Lv Y."/>
        </authorList>
    </citation>
    <scope>NUCLEOTIDE SEQUENCE [LARGE SCALE GENOMIC DNA]</scope>
    <source>
        <strain evidence="1 2">GDMCC 1.1325</strain>
    </source>
</reference>
<evidence type="ECO:0000313" key="1">
    <source>
        <dbReference type="EMBL" id="RBL91079.1"/>
    </source>
</evidence>
<organism evidence="1 2">
    <name type="scientific">Chitinophaga flava</name>
    <dbReference type="NCBI Taxonomy" id="2259036"/>
    <lineage>
        <taxon>Bacteria</taxon>
        <taxon>Pseudomonadati</taxon>
        <taxon>Bacteroidota</taxon>
        <taxon>Chitinophagia</taxon>
        <taxon>Chitinophagales</taxon>
        <taxon>Chitinophagaceae</taxon>
        <taxon>Chitinophaga</taxon>
    </lineage>
</organism>
<dbReference type="EMBL" id="QFFJ01000001">
    <property type="protein sequence ID" value="RBL91079.1"/>
    <property type="molecule type" value="Genomic_DNA"/>
</dbReference>
<name>A0A365XXH0_9BACT</name>
<sequence>MTRKLFSYGLLAGAISLTQCQPVQRNTLPAGFPEEISLQDLKATSFVTTPDGALPANRNVIYSSTLLLAWDALRLELGGHIPLSPAGSAELRLLNNTTSFRGSLDKQDYHAHLHNENNQIVVRAFFHKSLPFERPMQVRQQHLAFGNTRVRAFGMDHYDESLAHCIQVLFYEDDDHFMLKLIPKDDQQEIILAKGLPNTSTLGQALELIKNWEERGKKNMRNNVLAWKYQLLADDEVAIPRLGFNIGTRFPELEGQRFQLKDIQYTIEEARQQTAMVLNEQGAEVKSEAMIAVALDSTETPAALHPKKLMLNKPFLIIFRKKDQPNPYLAVQVYNTELMEKSR</sequence>
<keyword evidence="2" id="KW-1185">Reference proteome</keyword>
<dbReference type="Proteomes" id="UP000253410">
    <property type="component" value="Unassembled WGS sequence"/>
</dbReference>
<accession>A0A365XXH0</accession>
<proteinExistence type="predicted"/>
<dbReference type="RefSeq" id="WP_113613679.1">
    <property type="nucleotide sequence ID" value="NZ_QFFJ01000001.1"/>
</dbReference>
<dbReference type="OrthoDB" id="1953107at2"/>